<feature type="region of interest" description="Disordered" evidence="2">
    <location>
        <begin position="1"/>
        <end position="23"/>
    </location>
</feature>
<dbReference type="AlphaFoldDB" id="A0A1T4XM89"/>
<reference evidence="4 5" key="1">
    <citation type="submission" date="2017-02" db="EMBL/GenBank/DDBJ databases">
        <authorList>
            <person name="Peterson S.W."/>
        </authorList>
    </citation>
    <scope>NUCLEOTIDE SEQUENCE [LARGE SCALE GENOMIC DNA]</scope>
    <source>
        <strain evidence="4 5">DSM 16080</strain>
    </source>
</reference>
<evidence type="ECO:0000256" key="1">
    <source>
        <dbReference type="ARBA" id="ARBA00022801"/>
    </source>
</evidence>
<keyword evidence="1" id="KW-0378">Hydrolase</keyword>
<dbReference type="PROSITE" id="PS51831">
    <property type="entry name" value="HD"/>
    <property type="match status" value="1"/>
</dbReference>
<dbReference type="GO" id="GO:0016787">
    <property type="term" value="F:hydrolase activity"/>
    <property type="evidence" value="ECO:0007669"/>
    <property type="project" value="UniProtKB-KW"/>
</dbReference>
<dbReference type="SMART" id="SM00471">
    <property type="entry name" value="HDc"/>
    <property type="match status" value="1"/>
</dbReference>
<dbReference type="InterPro" id="IPR006674">
    <property type="entry name" value="HD_domain"/>
</dbReference>
<accession>A0A1T4XM89</accession>
<name>A0A1T4XM89_9BACT</name>
<dbReference type="EMBL" id="FUYC01000012">
    <property type="protein sequence ID" value="SKA90650.1"/>
    <property type="molecule type" value="Genomic_DNA"/>
</dbReference>
<dbReference type="InterPro" id="IPR003607">
    <property type="entry name" value="HD/PDEase_dom"/>
</dbReference>
<gene>
    <name evidence="4" type="ORF">SAMN02745704_02251</name>
</gene>
<proteinExistence type="predicted"/>
<dbReference type="Pfam" id="PF13286">
    <property type="entry name" value="HD_assoc"/>
    <property type="match status" value="1"/>
</dbReference>
<dbReference type="OrthoDB" id="9803619at2"/>
<dbReference type="PANTHER" id="PTHR35795">
    <property type="entry name" value="SLR1885 PROTEIN"/>
    <property type="match status" value="1"/>
</dbReference>
<protein>
    <submittedName>
        <fullName evidence="4">dGTPase</fullName>
    </submittedName>
</protein>
<evidence type="ECO:0000313" key="4">
    <source>
        <dbReference type="EMBL" id="SKA90650.1"/>
    </source>
</evidence>
<keyword evidence="5" id="KW-1185">Reference proteome</keyword>
<dbReference type="CDD" id="cd00077">
    <property type="entry name" value="HDc"/>
    <property type="match status" value="1"/>
</dbReference>
<sequence>MPTTSSRSESAGPFADVAARPGHPHWEQILTRREPLYRRARDPRSPFSRDFNRILHCTAYRRLKHKTQVFFAPQNDHICTRIEHVAHVMSVAETIALSLGLNRELTSAAAIGHDLGHAPFGHAGESVLKRLARERQLADFWHERNSLRFVDDLETLEDPGGTHRNLNLTYGVRDAIVCHCGEVGDTALRPRTTAPDLEEMTRPAQYDPFTWEGCAVKLSDKIAYLGRDIEDALTTGILSPAQLGLLEDMAREYGDIKAREINNTVLLQYFIQDLRTHSDPDQGLRLSTANADFMERLKSFNYEHIYRHPRLEHYKRFVDLVLETVFAELVLPLERGGMDEVRARAARQSVLFPVFLDWLVKYSRQGRDTAPQGRFANRVLYDLEKETDRHQAILDFISGMTDNYALRSFDELVRF</sequence>
<dbReference type="RefSeq" id="WP_078717796.1">
    <property type="nucleotide sequence ID" value="NZ_FUYC01000012.1"/>
</dbReference>
<dbReference type="STRING" id="1121449.SAMN02745704_02251"/>
<dbReference type="Gene3D" id="1.10.3210.10">
    <property type="entry name" value="Hypothetical protein af1432"/>
    <property type="match status" value="1"/>
</dbReference>
<dbReference type="SUPFAM" id="SSF109604">
    <property type="entry name" value="HD-domain/PDEase-like"/>
    <property type="match status" value="1"/>
</dbReference>
<dbReference type="Pfam" id="PF01966">
    <property type="entry name" value="HD"/>
    <property type="match status" value="1"/>
</dbReference>
<dbReference type="InterPro" id="IPR051094">
    <property type="entry name" value="Diverse_Catalytic_Enzymes"/>
</dbReference>
<evidence type="ECO:0000259" key="3">
    <source>
        <dbReference type="PROSITE" id="PS51831"/>
    </source>
</evidence>
<dbReference type="InterPro" id="IPR026875">
    <property type="entry name" value="PHydrolase_assoc_dom"/>
</dbReference>
<evidence type="ECO:0000256" key="2">
    <source>
        <dbReference type="SAM" id="MobiDB-lite"/>
    </source>
</evidence>
<feature type="domain" description="HD" evidence="3">
    <location>
        <begin position="81"/>
        <end position="225"/>
    </location>
</feature>
<organism evidence="4 5">
    <name type="scientific">Paucidesulfovibrio gracilis DSM 16080</name>
    <dbReference type="NCBI Taxonomy" id="1121449"/>
    <lineage>
        <taxon>Bacteria</taxon>
        <taxon>Pseudomonadati</taxon>
        <taxon>Thermodesulfobacteriota</taxon>
        <taxon>Desulfovibrionia</taxon>
        <taxon>Desulfovibrionales</taxon>
        <taxon>Desulfovibrionaceae</taxon>
        <taxon>Paucidesulfovibrio</taxon>
    </lineage>
</organism>
<dbReference type="Proteomes" id="UP000190027">
    <property type="component" value="Unassembled WGS sequence"/>
</dbReference>
<evidence type="ECO:0000313" key="5">
    <source>
        <dbReference type="Proteomes" id="UP000190027"/>
    </source>
</evidence>
<dbReference type="PANTHER" id="PTHR35795:SF1">
    <property type="entry name" value="BIS(5'-NUCLEOSYL)-TETRAPHOSPHATASE, SYMMETRICAL"/>
    <property type="match status" value="1"/>
</dbReference>